<feature type="domain" description="RNA polymerase sigma-70 region 2" evidence="6">
    <location>
        <begin position="32"/>
        <end position="95"/>
    </location>
</feature>
<gene>
    <name evidence="8" type="ORF">FHW12_004011</name>
</gene>
<dbReference type="SUPFAM" id="SSF88659">
    <property type="entry name" value="Sigma3 and sigma4 domains of RNA polymerase sigma factors"/>
    <property type="match status" value="1"/>
</dbReference>
<evidence type="ECO:0000256" key="3">
    <source>
        <dbReference type="ARBA" id="ARBA00023082"/>
    </source>
</evidence>
<evidence type="ECO:0000259" key="7">
    <source>
        <dbReference type="Pfam" id="PF08281"/>
    </source>
</evidence>
<dbReference type="InterPro" id="IPR013324">
    <property type="entry name" value="RNA_pol_sigma_r3/r4-like"/>
</dbReference>
<evidence type="ECO:0000256" key="4">
    <source>
        <dbReference type="ARBA" id="ARBA00023163"/>
    </source>
</evidence>
<proteinExistence type="inferred from homology"/>
<dbReference type="InterPro" id="IPR036388">
    <property type="entry name" value="WH-like_DNA-bd_sf"/>
</dbReference>
<reference evidence="8 9" key="1">
    <citation type="submission" date="2020-07" db="EMBL/GenBank/DDBJ databases">
        <title>Genomic Encyclopedia of Type Strains, Phase IV (KMG-V): Genome sequencing to study the core and pangenomes of soil and plant-associated prokaryotes.</title>
        <authorList>
            <person name="Whitman W."/>
        </authorList>
    </citation>
    <scope>NUCLEOTIDE SEQUENCE [LARGE SCALE GENOMIC DNA]</scope>
    <source>
        <strain evidence="8 9">RH2WT43</strain>
    </source>
</reference>
<comment type="similarity">
    <text evidence="1">Belongs to the sigma-70 factor family. ECF subfamily.</text>
</comment>
<dbReference type="GO" id="GO:0003677">
    <property type="term" value="F:DNA binding"/>
    <property type="evidence" value="ECO:0007669"/>
    <property type="project" value="InterPro"/>
</dbReference>
<dbReference type="NCBIfam" id="TIGR02937">
    <property type="entry name" value="sigma70-ECF"/>
    <property type="match status" value="1"/>
</dbReference>
<keyword evidence="9" id="KW-1185">Reference proteome</keyword>
<dbReference type="Pfam" id="PF08281">
    <property type="entry name" value="Sigma70_r4_2"/>
    <property type="match status" value="1"/>
</dbReference>
<evidence type="ECO:0000259" key="6">
    <source>
        <dbReference type="Pfam" id="PF04542"/>
    </source>
</evidence>
<dbReference type="InterPro" id="IPR007627">
    <property type="entry name" value="RNA_pol_sigma70_r2"/>
</dbReference>
<evidence type="ECO:0000313" key="8">
    <source>
        <dbReference type="EMBL" id="MBA8889764.1"/>
    </source>
</evidence>
<dbReference type="InterPro" id="IPR014284">
    <property type="entry name" value="RNA_pol_sigma-70_dom"/>
</dbReference>
<feature type="domain" description="RNA polymerase sigma factor 70 region 4 type 2" evidence="7">
    <location>
        <begin position="140"/>
        <end position="189"/>
    </location>
</feature>
<organism evidence="8 9">
    <name type="scientific">Dokdonella fugitiva</name>
    <dbReference type="NCBI Taxonomy" id="328517"/>
    <lineage>
        <taxon>Bacteria</taxon>
        <taxon>Pseudomonadati</taxon>
        <taxon>Pseudomonadota</taxon>
        <taxon>Gammaproteobacteria</taxon>
        <taxon>Lysobacterales</taxon>
        <taxon>Rhodanobacteraceae</taxon>
        <taxon>Dokdonella</taxon>
    </lineage>
</organism>
<evidence type="ECO:0000256" key="1">
    <source>
        <dbReference type="ARBA" id="ARBA00010641"/>
    </source>
</evidence>
<evidence type="ECO:0000256" key="2">
    <source>
        <dbReference type="ARBA" id="ARBA00023015"/>
    </source>
</evidence>
<evidence type="ECO:0000256" key="5">
    <source>
        <dbReference type="SAM" id="MobiDB-lite"/>
    </source>
</evidence>
<dbReference type="SUPFAM" id="SSF88946">
    <property type="entry name" value="Sigma2 domain of RNA polymerase sigma factors"/>
    <property type="match status" value="1"/>
</dbReference>
<evidence type="ECO:0000313" key="9">
    <source>
        <dbReference type="Proteomes" id="UP000550401"/>
    </source>
</evidence>
<dbReference type="Proteomes" id="UP000550401">
    <property type="component" value="Unassembled WGS sequence"/>
</dbReference>
<dbReference type="AlphaFoldDB" id="A0A839FCG5"/>
<dbReference type="InterPro" id="IPR013249">
    <property type="entry name" value="RNA_pol_sigma70_r4_t2"/>
</dbReference>
<feature type="region of interest" description="Disordered" evidence="5">
    <location>
        <begin position="1"/>
        <end position="22"/>
    </location>
</feature>
<dbReference type="RefSeq" id="WP_182532804.1">
    <property type="nucleotide sequence ID" value="NZ_JACGXL010000008.1"/>
</dbReference>
<dbReference type="GO" id="GO:0006352">
    <property type="term" value="P:DNA-templated transcription initiation"/>
    <property type="evidence" value="ECO:0007669"/>
    <property type="project" value="InterPro"/>
</dbReference>
<dbReference type="CDD" id="cd06171">
    <property type="entry name" value="Sigma70_r4"/>
    <property type="match status" value="1"/>
</dbReference>
<dbReference type="PANTHER" id="PTHR43133:SF51">
    <property type="entry name" value="RNA POLYMERASE SIGMA FACTOR"/>
    <property type="match status" value="1"/>
</dbReference>
<accession>A0A839FCG5</accession>
<dbReference type="Gene3D" id="1.10.1740.10">
    <property type="match status" value="1"/>
</dbReference>
<dbReference type="InterPro" id="IPR013325">
    <property type="entry name" value="RNA_pol_sigma_r2"/>
</dbReference>
<sequence length="204" mass="22243">MPVLSWKDAATPGHGAGPPGDDRAAGIGELALRHLDAAYNLGRWLLGNEQDAADAVHDAFLRATASGGSRVDGNPRAWWLAIVRNCCLARLAVHGRERRNVALDQVAAEHGRDAADAVVPPLDEPIEERLEHEQRRALVRHHLARLPPEFREVLLLRELEALSYREIADVLDLPIGTVMSRLARGRAALQKAINPAANEVDDGL</sequence>
<keyword evidence="4" id="KW-0804">Transcription</keyword>
<comment type="caution">
    <text evidence="8">The sequence shown here is derived from an EMBL/GenBank/DDBJ whole genome shotgun (WGS) entry which is preliminary data.</text>
</comment>
<dbReference type="InterPro" id="IPR039425">
    <property type="entry name" value="RNA_pol_sigma-70-like"/>
</dbReference>
<dbReference type="EMBL" id="JACGXL010000008">
    <property type="protein sequence ID" value="MBA8889764.1"/>
    <property type="molecule type" value="Genomic_DNA"/>
</dbReference>
<dbReference type="Gene3D" id="1.10.10.10">
    <property type="entry name" value="Winged helix-like DNA-binding domain superfamily/Winged helix DNA-binding domain"/>
    <property type="match status" value="1"/>
</dbReference>
<name>A0A839FCG5_9GAMM</name>
<dbReference type="Pfam" id="PF04542">
    <property type="entry name" value="Sigma70_r2"/>
    <property type="match status" value="1"/>
</dbReference>
<dbReference type="GO" id="GO:0016987">
    <property type="term" value="F:sigma factor activity"/>
    <property type="evidence" value="ECO:0007669"/>
    <property type="project" value="UniProtKB-KW"/>
</dbReference>
<keyword evidence="2" id="KW-0805">Transcription regulation</keyword>
<keyword evidence="3" id="KW-0731">Sigma factor</keyword>
<dbReference type="PANTHER" id="PTHR43133">
    <property type="entry name" value="RNA POLYMERASE ECF-TYPE SIGMA FACTO"/>
    <property type="match status" value="1"/>
</dbReference>
<protein>
    <submittedName>
        <fullName evidence="8">RNA polymerase sigma-70 factor (ECF subfamily)</fullName>
    </submittedName>
</protein>